<feature type="domain" description="Diacylglycerol glucosyltransferase N-terminal" evidence="7">
    <location>
        <begin position="17"/>
        <end position="183"/>
    </location>
</feature>
<dbReference type="SUPFAM" id="SSF53756">
    <property type="entry name" value="UDP-Glycosyltransferase/glycogen phosphorylase"/>
    <property type="match status" value="1"/>
</dbReference>
<name>A0ABW3DES0_9BACL</name>
<protein>
    <submittedName>
        <fullName evidence="8">Glycosyltransferase</fullName>
    </submittedName>
</protein>
<dbReference type="Pfam" id="PF06925">
    <property type="entry name" value="MGDG_synth"/>
    <property type="match status" value="1"/>
</dbReference>
<feature type="chain" id="PRO_5047069150" evidence="5">
    <location>
        <begin position="21"/>
        <end position="371"/>
    </location>
</feature>
<evidence type="ECO:0000256" key="2">
    <source>
        <dbReference type="ARBA" id="ARBA00006962"/>
    </source>
</evidence>
<keyword evidence="5" id="KW-0732">Signal</keyword>
<sequence>MVKKILFLPFLSLSSGHHQAADAMIEHIRQIDPSIVCEKVDILSYSYGKVEQLVSAIYLKWIHSAPYIYSWIYRKTCMKGNRMLRRYFLYEQLFLHFMQRLIQDSRPDFIVCTHSLPSYLLGQLKQRNRLSIPIANVYTDYFINNIWGREEIDYHFAPDFPAKQWLEARGVPSERIIVTGIPVHPRLMTPRSKHHSGSGLTILVTGGNLGAGADVIRSVLASAGTSDKVNYIVLCGKNRELYQAIRGLKRPQIVAMPYIESREEMNSLYDQIDAVCTKPGGVTVSECLVKQIPIFVYHTLPGQEEINLQHLLGQQLVIPLADWEREGIEHQMITLWNNKQGLIQLQKRMEEYRCQMTDLTQAFHQIFSSLK</sequence>
<evidence type="ECO:0000256" key="4">
    <source>
        <dbReference type="ARBA" id="ARBA00022679"/>
    </source>
</evidence>
<dbReference type="InterPro" id="IPR009695">
    <property type="entry name" value="Diacylglyc_glucosyltr_N"/>
</dbReference>
<dbReference type="PANTHER" id="PTHR43025">
    <property type="entry name" value="MONOGALACTOSYLDIACYLGLYCEROL SYNTHASE"/>
    <property type="match status" value="1"/>
</dbReference>
<dbReference type="InterPro" id="IPR007235">
    <property type="entry name" value="Glyco_trans_28_C"/>
</dbReference>
<evidence type="ECO:0000256" key="1">
    <source>
        <dbReference type="ARBA" id="ARBA00004370"/>
    </source>
</evidence>
<dbReference type="Proteomes" id="UP001597120">
    <property type="component" value="Unassembled WGS sequence"/>
</dbReference>
<organism evidence="8 9">
    <name type="scientific">Paenibacillus residui</name>
    <dbReference type="NCBI Taxonomy" id="629724"/>
    <lineage>
        <taxon>Bacteria</taxon>
        <taxon>Bacillati</taxon>
        <taxon>Bacillota</taxon>
        <taxon>Bacilli</taxon>
        <taxon>Bacillales</taxon>
        <taxon>Paenibacillaceae</taxon>
        <taxon>Paenibacillus</taxon>
    </lineage>
</organism>
<keyword evidence="3" id="KW-0328">Glycosyltransferase</keyword>
<comment type="caution">
    <text evidence="8">The sequence shown here is derived from an EMBL/GenBank/DDBJ whole genome shotgun (WGS) entry which is preliminary data.</text>
</comment>
<comment type="similarity">
    <text evidence="2">Belongs to the glycosyltransferase 28 family.</text>
</comment>
<evidence type="ECO:0000313" key="8">
    <source>
        <dbReference type="EMBL" id="MFD0871421.1"/>
    </source>
</evidence>
<dbReference type="Pfam" id="PF04101">
    <property type="entry name" value="Glyco_tran_28_C"/>
    <property type="match status" value="1"/>
</dbReference>
<dbReference type="Gene3D" id="3.40.50.2000">
    <property type="entry name" value="Glycogen Phosphorylase B"/>
    <property type="match status" value="1"/>
</dbReference>
<evidence type="ECO:0000259" key="7">
    <source>
        <dbReference type="Pfam" id="PF06925"/>
    </source>
</evidence>
<keyword evidence="4" id="KW-0808">Transferase</keyword>
<feature type="signal peptide" evidence="5">
    <location>
        <begin position="1"/>
        <end position="20"/>
    </location>
</feature>
<proteinExistence type="inferred from homology"/>
<dbReference type="RefSeq" id="WP_379290444.1">
    <property type="nucleotide sequence ID" value="NZ_JBHTIU010000081.1"/>
</dbReference>
<evidence type="ECO:0000313" key="9">
    <source>
        <dbReference type="Proteomes" id="UP001597120"/>
    </source>
</evidence>
<feature type="domain" description="Glycosyl transferase family 28 C-terminal" evidence="6">
    <location>
        <begin position="201"/>
        <end position="294"/>
    </location>
</feature>
<evidence type="ECO:0000259" key="6">
    <source>
        <dbReference type="Pfam" id="PF04101"/>
    </source>
</evidence>
<accession>A0ABW3DES0</accession>
<gene>
    <name evidence="8" type="ORF">ACFQ03_19975</name>
</gene>
<dbReference type="InterPro" id="IPR050519">
    <property type="entry name" value="Glycosyltransf_28_UgtP"/>
</dbReference>
<keyword evidence="9" id="KW-1185">Reference proteome</keyword>
<comment type="subcellular location">
    <subcellularLocation>
        <location evidence="1">Membrane</location>
    </subcellularLocation>
</comment>
<evidence type="ECO:0000256" key="5">
    <source>
        <dbReference type="SAM" id="SignalP"/>
    </source>
</evidence>
<dbReference type="EMBL" id="JBHTIU010000081">
    <property type="protein sequence ID" value="MFD0871421.1"/>
    <property type="molecule type" value="Genomic_DNA"/>
</dbReference>
<evidence type="ECO:0000256" key="3">
    <source>
        <dbReference type="ARBA" id="ARBA00022676"/>
    </source>
</evidence>
<dbReference type="PANTHER" id="PTHR43025:SF3">
    <property type="entry name" value="MONOGALACTOSYLDIACYLGLYCEROL SYNTHASE 1, CHLOROPLASTIC"/>
    <property type="match status" value="1"/>
</dbReference>
<reference evidence="9" key="1">
    <citation type="journal article" date="2019" name="Int. J. Syst. Evol. Microbiol.">
        <title>The Global Catalogue of Microorganisms (GCM) 10K type strain sequencing project: providing services to taxonomists for standard genome sequencing and annotation.</title>
        <authorList>
            <consortium name="The Broad Institute Genomics Platform"/>
            <consortium name="The Broad Institute Genome Sequencing Center for Infectious Disease"/>
            <person name="Wu L."/>
            <person name="Ma J."/>
        </authorList>
    </citation>
    <scope>NUCLEOTIDE SEQUENCE [LARGE SCALE GENOMIC DNA]</scope>
    <source>
        <strain evidence="9">CCUG 57263</strain>
    </source>
</reference>